<feature type="disulfide bond" evidence="6">
    <location>
        <begin position="70"/>
        <end position="108"/>
    </location>
</feature>
<protein>
    <recommendedName>
        <fullName evidence="7">Phospholipase A2</fullName>
        <ecNumber evidence="7">3.1.1.4</ecNumber>
    </recommendedName>
</protein>
<evidence type="ECO:0000313" key="9">
    <source>
        <dbReference type="Ensembl" id="ENSSAUP00010010174.1"/>
    </source>
</evidence>
<reference evidence="9" key="1">
    <citation type="submission" date="2021-04" db="EMBL/GenBank/DDBJ databases">
        <authorList>
            <consortium name="Wellcome Sanger Institute Data Sharing"/>
        </authorList>
    </citation>
    <scope>NUCLEOTIDE SEQUENCE [LARGE SCALE GENOMIC DNA]</scope>
</reference>
<proteinExistence type="inferred from homology"/>
<keyword evidence="3 7" id="KW-0964">Secreted</keyword>
<dbReference type="PRINTS" id="PR00389">
    <property type="entry name" value="PHPHLIPASEA2"/>
</dbReference>
<dbReference type="EC" id="3.1.1.4" evidence="7"/>
<dbReference type="Gene3D" id="1.20.90.10">
    <property type="entry name" value="Phospholipase A2 domain"/>
    <property type="match status" value="1"/>
</dbReference>
<keyword evidence="7" id="KW-0443">Lipid metabolism</keyword>
<dbReference type="PANTHER" id="PTHR11716">
    <property type="entry name" value="PHOSPHOLIPASE A2 FAMILY MEMBER"/>
    <property type="match status" value="1"/>
</dbReference>
<dbReference type="SUPFAM" id="SSF48619">
    <property type="entry name" value="Phospholipase A2, PLA2"/>
    <property type="match status" value="1"/>
</dbReference>
<feature type="binding site" evidence="5">
    <location>
        <position position="49"/>
    </location>
    <ligand>
        <name>Ca(2+)</name>
        <dbReference type="ChEBI" id="CHEBI:29108"/>
    </ligand>
</feature>
<dbReference type="InParanoid" id="A0A671UBM3"/>
<dbReference type="GO" id="GO:0005543">
    <property type="term" value="F:phospholipid binding"/>
    <property type="evidence" value="ECO:0007669"/>
    <property type="project" value="TreeGrafter"/>
</dbReference>
<dbReference type="InterPro" id="IPR033112">
    <property type="entry name" value="PLA2_Asp_AS"/>
</dbReference>
<dbReference type="GO" id="GO:0016042">
    <property type="term" value="P:lipid catabolic process"/>
    <property type="evidence" value="ECO:0007669"/>
    <property type="project" value="InterPro"/>
</dbReference>
<reference evidence="9" key="3">
    <citation type="submission" date="2025-09" db="UniProtKB">
        <authorList>
            <consortium name="Ensembl"/>
        </authorList>
    </citation>
    <scope>IDENTIFICATION</scope>
</reference>
<evidence type="ECO:0000256" key="4">
    <source>
        <dbReference type="ARBA" id="ARBA00023157"/>
    </source>
</evidence>
<reference evidence="9" key="2">
    <citation type="submission" date="2025-08" db="UniProtKB">
        <authorList>
            <consortium name="Ensembl"/>
        </authorList>
    </citation>
    <scope>IDENTIFICATION</scope>
</reference>
<dbReference type="SMART" id="SM00085">
    <property type="entry name" value="PA2c"/>
    <property type="match status" value="1"/>
</dbReference>
<sequence length="135" mass="15064">IKHIHELLNTTVCDCFGRAQLTDLWQFEKMIRCVQPGVDISKYADYGCYCGDGGTPVDEVDQCCKVFDECYGAQMSDPELFVTSQSVLCVFSVSTASNNNCQAAACECDRAAALCFTRAKYNPEHKYMDPKLCKK</sequence>
<dbReference type="GO" id="GO:0005509">
    <property type="term" value="F:calcium ion binding"/>
    <property type="evidence" value="ECO:0007669"/>
    <property type="project" value="InterPro"/>
</dbReference>
<evidence type="ECO:0000256" key="6">
    <source>
        <dbReference type="PIRSR" id="PIRSR601211-3"/>
    </source>
</evidence>
<dbReference type="GeneTree" id="ENSGT00940000154885"/>
<evidence type="ECO:0000259" key="8">
    <source>
        <dbReference type="SMART" id="SM00085"/>
    </source>
</evidence>
<keyword evidence="4 6" id="KW-1015">Disulfide bond</keyword>
<evidence type="ECO:0000256" key="5">
    <source>
        <dbReference type="PIRSR" id="PIRSR601211-2"/>
    </source>
</evidence>
<dbReference type="AlphaFoldDB" id="A0A671UBM3"/>
<comment type="subcellular location">
    <subcellularLocation>
        <location evidence="1 7">Secreted</location>
    </subcellularLocation>
</comment>
<feature type="disulfide bond" evidence="6">
    <location>
        <begin position="50"/>
        <end position="64"/>
    </location>
</feature>
<feature type="binding site" evidence="5">
    <location>
        <position position="53"/>
    </location>
    <ligand>
        <name>Ca(2+)</name>
        <dbReference type="ChEBI" id="CHEBI:29108"/>
    </ligand>
</feature>
<dbReference type="GO" id="GO:0050482">
    <property type="term" value="P:arachidonate secretion"/>
    <property type="evidence" value="ECO:0007669"/>
    <property type="project" value="InterPro"/>
</dbReference>
<keyword evidence="7" id="KW-0378">Hydrolase</keyword>
<dbReference type="InterPro" id="IPR016090">
    <property type="entry name" value="PLA2-like_dom"/>
</dbReference>
<dbReference type="InterPro" id="IPR036444">
    <property type="entry name" value="PLipase_A2_dom_sf"/>
</dbReference>
<comment type="cofactor">
    <cofactor evidence="5">
        <name>Ca(2+)</name>
        <dbReference type="ChEBI" id="CHEBI:29108"/>
    </cofactor>
    <text evidence="5">Binds 1 Ca(2+) ion per subunit.</text>
</comment>
<dbReference type="InterPro" id="IPR001211">
    <property type="entry name" value="PLA2"/>
</dbReference>
<dbReference type="PROSITE" id="PS00119">
    <property type="entry name" value="PA2_ASP"/>
    <property type="match status" value="1"/>
</dbReference>
<feature type="disulfide bond" evidence="6">
    <location>
        <begin position="63"/>
        <end position="115"/>
    </location>
</feature>
<dbReference type="GO" id="GO:0005576">
    <property type="term" value="C:extracellular region"/>
    <property type="evidence" value="ECO:0007669"/>
    <property type="project" value="UniProtKB-SubCell"/>
</dbReference>
<dbReference type="CDD" id="cd00125">
    <property type="entry name" value="PLA2c"/>
    <property type="match status" value="1"/>
</dbReference>
<feature type="binding site" evidence="5">
    <location>
        <position position="51"/>
    </location>
    <ligand>
        <name>Ca(2+)</name>
        <dbReference type="ChEBI" id="CHEBI:29108"/>
    </ligand>
</feature>
<evidence type="ECO:0000256" key="1">
    <source>
        <dbReference type="ARBA" id="ARBA00004613"/>
    </source>
</evidence>
<keyword evidence="5 7" id="KW-0106">Calcium</keyword>
<dbReference type="GO" id="GO:0006644">
    <property type="term" value="P:phospholipid metabolic process"/>
    <property type="evidence" value="ECO:0007669"/>
    <property type="project" value="InterPro"/>
</dbReference>
<comment type="catalytic activity">
    <reaction evidence="7">
        <text>a 1,2-diacyl-sn-glycero-3-phosphocholine + H2O = a 1-acyl-sn-glycero-3-phosphocholine + a fatty acid + H(+)</text>
        <dbReference type="Rhea" id="RHEA:15801"/>
        <dbReference type="ChEBI" id="CHEBI:15377"/>
        <dbReference type="ChEBI" id="CHEBI:15378"/>
        <dbReference type="ChEBI" id="CHEBI:28868"/>
        <dbReference type="ChEBI" id="CHEBI:57643"/>
        <dbReference type="ChEBI" id="CHEBI:58168"/>
        <dbReference type="EC" id="3.1.1.4"/>
    </reaction>
</comment>
<dbReference type="Ensembl" id="ENSSAUT00010010818.1">
    <property type="protein sequence ID" value="ENSSAUP00010010174.1"/>
    <property type="gene ID" value="ENSSAUG00010004985.1"/>
</dbReference>
<dbReference type="GO" id="GO:0047498">
    <property type="term" value="F:calcium-dependent phospholipase A2 activity"/>
    <property type="evidence" value="ECO:0007669"/>
    <property type="project" value="TreeGrafter"/>
</dbReference>
<dbReference type="Proteomes" id="UP000472265">
    <property type="component" value="Chromosome 5"/>
</dbReference>
<dbReference type="Pfam" id="PF00068">
    <property type="entry name" value="Phospholip_A2_1"/>
    <property type="match status" value="1"/>
</dbReference>
<evidence type="ECO:0000256" key="2">
    <source>
        <dbReference type="ARBA" id="ARBA00007892"/>
    </source>
</evidence>
<name>A0A671UBM3_SPAAU</name>
<evidence type="ECO:0000256" key="3">
    <source>
        <dbReference type="ARBA" id="ARBA00022525"/>
    </source>
</evidence>
<evidence type="ECO:0000313" key="10">
    <source>
        <dbReference type="Proteomes" id="UP000472265"/>
    </source>
</evidence>
<keyword evidence="5" id="KW-0479">Metal-binding</keyword>
<keyword evidence="10" id="KW-1185">Reference proteome</keyword>
<feature type="domain" description="Phospholipase A2-like central" evidence="8">
    <location>
        <begin position="23"/>
        <end position="134"/>
    </location>
</feature>
<comment type="similarity">
    <text evidence="2">Belongs to the phospholipase A2 family. Group I subfamily. D49 sub-subfamily.</text>
</comment>
<evidence type="ECO:0000256" key="7">
    <source>
        <dbReference type="RuleBase" id="RU361236"/>
    </source>
</evidence>
<dbReference type="PANTHER" id="PTHR11716:SF106">
    <property type="entry name" value="PHOSPHOLIPASE A2 A2-ACTITOXIN-UCS2A-LIKE"/>
    <property type="match status" value="1"/>
</dbReference>
<organism evidence="9 10">
    <name type="scientific">Sparus aurata</name>
    <name type="common">Gilthead sea bream</name>
    <dbReference type="NCBI Taxonomy" id="8175"/>
    <lineage>
        <taxon>Eukaryota</taxon>
        <taxon>Metazoa</taxon>
        <taxon>Chordata</taxon>
        <taxon>Craniata</taxon>
        <taxon>Vertebrata</taxon>
        <taxon>Euteleostomi</taxon>
        <taxon>Actinopterygii</taxon>
        <taxon>Neopterygii</taxon>
        <taxon>Teleostei</taxon>
        <taxon>Neoteleostei</taxon>
        <taxon>Acanthomorphata</taxon>
        <taxon>Eupercaria</taxon>
        <taxon>Spariformes</taxon>
        <taxon>Sparidae</taxon>
        <taxon>Sparus</taxon>
    </lineage>
</organism>
<accession>A0A671UBM3</accession>
<feature type="binding site" evidence="5">
    <location>
        <position position="68"/>
    </location>
    <ligand>
        <name>Ca(2+)</name>
        <dbReference type="ChEBI" id="CHEBI:29108"/>
    </ligand>
</feature>